<dbReference type="RefSeq" id="WP_257891672.1">
    <property type="nucleotide sequence ID" value="NZ_JAIMBW010000001.1"/>
</dbReference>
<dbReference type="EMBL" id="CP078073">
    <property type="protein sequence ID" value="QXL88603.1"/>
    <property type="molecule type" value="Genomic_DNA"/>
</dbReference>
<feature type="compositionally biased region" description="Basic and acidic residues" evidence="1">
    <location>
        <begin position="44"/>
        <end position="60"/>
    </location>
</feature>
<evidence type="ECO:0000256" key="1">
    <source>
        <dbReference type="SAM" id="MobiDB-lite"/>
    </source>
</evidence>
<evidence type="ECO:0000313" key="3">
    <source>
        <dbReference type="Proteomes" id="UP000693972"/>
    </source>
</evidence>
<dbReference type="AlphaFoldDB" id="A0A975TWA8"/>
<dbReference type="Proteomes" id="UP000693972">
    <property type="component" value="Unassembled WGS sequence"/>
</dbReference>
<keyword evidence="3" id="KW-1185">Reference proteome</keyword>
<reference evidence="2 3" key="1">
    <citation type="submission" date="2021-07" db="EMBL/GenBank/DDBJ databases">
        <title>Karlodiniumbacter phycospheric gen. nov., sp. nov., a phycosphere bacterium isolated from karlodinium veneficum.</title>
        <authorList>
            <person name="Peng Y."/>
            <person name="Jiang L."/>
            <person name="Lee J."/>
        </authorList>
    </citation>
    <scope>NUCLEOTIDE SEQUENCE</scope>
    <source>
        <strain evidence="2 3">N5</strain>
    </source>
</reference>
<organism evidence="2">
    <name type="scientific">Gymnodinialimonas phycosphaerae</name>
    <dbReference type="NCBI Taxonomy" id="2841589"/>
    <lineage>
        <taxon>Bacteria</taxon>
        <taxon>Pseudomonadati</taxon>
        <taxon>Pseudomonadota</taxon>
        <taxon>Alphaproteobacteria</taxon>
        <taxon>Rhodobacterales</taxon>
        <taxon>Paracoccaceae</taxon>
        <taxon>Gymnodinialimonas</taxon>
    </lineage>
</organism>
<feature type="region of interest" description="Disordered" evidence="1">
    <location>
        <begin position="1"/>
        <end position="84"/>
    </location>
</feature>
<evidence type="ECO:0000313" key="2">
    <source>
        <dbReference type="EMBL" id="QXL88603.1"/>
    </source>
</evidence>
<proteinExistence type="predicted"/>
<dbReference type="EMBL" id="JAIMBW010000001">
    <property type="protein sequence ID" value="MBY4891831.1"/>
    <property type="molecule type" value="Genomic_DNA"/>
</dbReference>
<feature type="compositionally biased region" description="Basic and acidic residues" evidence="1">
    <location>
        <begin position="1"/>
        <end position="15"/>
    </location>
</feature>
<protein>
    <submittedName>
        <fullName evidence="2">Uncharacterized protein</fullName>
    </submittedName>
</protein>
<gene>
    <name evidence="2" type="ORF">KUL25_03535</name>
</gene>
<sequence>MSDMKKTTENSKVELTDDELDGVQGGYTAADGAHKGGTPLRGGIMKEHDVKGYTENDSKGKGGKSFQDGSDLRIGASKESFLKR</sequence>
<name>A0A975TWA8_9RHOB</name>
<accession>A0A975TWA8</accession>